<keyword evidence="5" id="KW-0547">Nucleotide-binding</keyword>
<keyword evidence="6" id="KW-0378">Hydrolase</keyword>
<accession>A0ABU5S389</accession>
<comment type="caution">
    <text evidence="12">The sequence shown here is derived from an EMBL/GenBank/DDBJ whole genome shotgun (WGS) entry which is preliminary data.</text>
</comment>
<dbReference type="PROSITE" id="PS51643">
    <property type="entry name" value="HD_CAS3"/>
    <property type="match status" value="1"/>
</dbReference>
<protein>
    <submittedName>
        <fullName evidence="12">CRISPR-associated helicase Cas3</fullName>
    </submittedName>
</protein>
<evidence type="ECO:0000256" key="2">
    <source>
        <dbReference type="ARBA" id="ARBA00009046"/>
    </source>
</evidence>
<keyword evidence="7" id="KW-0347">Helicase</keyword>
<evidence type="ECO:0000256" key="3">
    <source>
        <dbReference type="ARBA" id="ARBA00022722"/>
    </source>
</evidence>
<feature type="domain" description="HD Cas3-type" evidence="11">
    <location>
        <begin position="35"/>
        <end position="260"/>
    </location>
</feature>
<keyword evidence="9" id="KW-0051">Antiviral defense</keyword>
<reference evidence="12 13" key="1">
    <citation type="submission" date="2023-12" db="EMBL/GenBank/DDBJ databases">
        <title>Novel species of the genus Arcicella isolated from rivers.</title>
        <authorList>
            <person name="Lu H."/>
        </authorList>
    </citation>
    <scope>NUCLEOTIDE SEQUENCE [LARGE SCALE GENOMIC DNA]</scope>
    <source>
        <strain evidence="12 13">DC2W</strain>
    </source>
</reference>
<keyword evidence="13" id="KW-1185">Reference proteome</keyword>
<comment type="similarity">
    <text evidence="2">In the central section; belongs to the CRISPR-associated helicase Cas3 family.</text>
</comment>
<dbReference type="Pfam" id="PF00270">
    <property type="entry name" value="DEAD"/>
    <property type="match status" value="1"/>
</dbReference>
<evidence type="ECO:0000313" key="13">
    <source>
        <dbReference type="Proteomes" id="UP001303899"/>
    </source>
</evidence>
<dbReference type="Gene3D" id="1.10.3210.30">
    <property type="match status" value="1"/>
</dbReference>
<organism evidence="12 13">
    <name type="scientific">Arcicella gelida</name>
    <dbReference type="NCBI Taxonomy" id="2984195"/>
    <lineage>
        <taxon>Bacteria</taxon>
        <taxon>Pseudomonadati</taxon>
        <taxon>Bacteroidota</taxon>
        <taxon>Cytophagia</taxon>
        <taxon>Cytophagales</taxon>
        <taxon>Flectobacillaceae</taxon>
        <taxon>Arcicella</taxon>
    </lineage>
</organism>
<evidence type="ECO:0000256" key="8">
    <source>
        <dbReference type="ARBA" id="ARBA00022840"/>
    </source>
</evidence>
<name>A0ABU5S389_9BACT</name>
<dbReference type="InterPro" id="IPR011545">
    <property type="entry name" value="DEAD/DEAH_box_helicase_dom"/>
</dbReference>
<dbReference type="InterPro" id="IPR038257">
    <property type="entry name" value="CRISPR-assoc_Cas3_HD_sf"/>
</dbReference>
<evidence type="ECO:0000256" key="6">
    <source>
        <dbReference type="ARBA" id="ARBA00022801"/>
    </source>
</evidence>
<evidence type="ECO:0000256" key="1">
    <source>
        <dbReference type="ARBA" id="ARBA00006847"/>
    </source>
</evidence>
<dbReference type="SMART" id="SM00487">
    <property type="entry name" value="DEXDc"/>
    <property type="match status" value="1"/>
</dbReference>
<dbReference type="Gene3D" id="3.40.50.300">
    <property type="entry name" value="P-loop containing nucleotide triphosphate hydrolases"/>
    <property type="match status" value="2"/>
</dbReference>
<evidence type="ECO:0000256" key="7">
    <source>
        <dbReference type="ARBA" id="ARBA00022806"/>
    </source>
</evidence>
<dbReference type="InterPro" id="IPR014001">
    <property type="entry name" value="Helicase_ATP-bd"/>
</dbReference>
<dbReference type="PANTHER" id="PTHR47961:SF6">
    <property type="entry name" value="DNA-DIRECTED DNA POLYMERASE"/>
    <property type="match status" value="1"/>
</dbReference>
<evidence type="ECO:0000259" key="10">
    <source>
        <dbReference type="PROSITE" id="PS51192"/>
    </source>
</evidence>
<evidence type="ECO:0000256" key="9">
    <source>
        <dbReference type="ARBA" id="ARBA00023118"/>
    </source>
</evidence>
<dbReference type="Pfam" id="PF22590">
    <property type="entry name" value="Cas3-like_C_2"/>
    <property type="match status" value="1"/>
</dbReference>
<dbReference type="Pfam" id="PF18019">
    <property type="entry name" value="Cas3_HD"/>
    <property type="match status" value="1"/>
</dbReference>
<dbReference type="NCBIfam" id="TIGR01596">
    <property type="entry name" value="cas3_HD"/>
    <property type="match status" value="1"/>
</dbReference>
<dbReference type="Proteomes" id="UP001303899">
    <property type="component" value="Unassembled WGS sequence"/>
</dbReference>
<dbReference type="CDD" id="cd09641">
    <property type="entry name" value="Cas3''_I"/>
    <property type="match status" value="1"/>
</dbReference>
<dbReference type="PROSITE" id="PS51192">
    <property type="entry name" value="HELICASE_ATP_BIND_1"/>
    <property type="match status" value="1"/>
</dbReference>
<dbReference type="SUPFAM" id="SSF52540">
    <property type="entry name" value="P-loop containing nucleoside triphosphate hydrolases"/>
    <property type="match status" value="1"/>
</dbReference>
<evidence type="ECO:0000256" key="4">
    <source>
        <dbReference type="ARBA" id="ARBA00022723"/>
    </source>
</evidence>
<feature type="domain" description="Helicase ATP-binding" evidence="10">
    <location>
        <begin position="345"/>
        <end position="538"/>
    </location>
</feature>
<dbReference type="InterPro" id="IPR006474">
    <property type="entry name" value="Helicase_Cas3_CRISPR-ass_core"/>
</dbReference>
<dbReference type="RefSeq" id="WP_323327935.1">
    <property type="nucleotide sequence ID" value="NZ_JAYGIL010000008.1"/>
</dbReference>
<dbReference type="PANTHER" id="PTHR47961">
    <property type="entry name" value="DNA POLYMERASE THETA, PUTATIVE (AFU_ORTHOLOGUE AFUA_1G05260)-RELATED"/>
    <property type="match status" value="1"/>
</dbReference>
<dbReference type="InterPro" id="IPR054712">
    <property type="entry name" value="Cas3-like_dom"/>
</dbReference>
<keyword evidence="4" id="KW-0479">Metal-binding</keyword>
<dbReference type="EMBL" id="JAYGIL010000008">
    <property type="protein sequence ID" value="MEA5402916.1"/>
    <property type="molecule type" value="Genomic_DNA"/>
</dbReference>
<keyword evidence="3" id="KW-0540">Nuclease</keyword>
<evidence type="ECO:0000259" key="11">
    <source>
        <dbReference type="PROSITE" id="PS51643"/>
    </source>
</evidence>
<dbReference type="InterPro" id="IPR027417">
    <property type="entry name" value="P-loop_NTPase"/>
</dbReference>
<dbReference type="InterPro" id="IPR050474">
    <property type="entry name" value="Hel308_SKI2-like"/>
</dbReference>
<dbReference type="InterPro" id="IPR006483">
    <property type="entry name" value="CRISPR-assoc_Cas3_HD"/>
</dbReference>
<proteinExistence type="inferred from homology"/>
<sequence length="941" mass="110163">MLTCKQIFELLLPIEQQLKNHSDYLAHLPNKEDAEKKSVELLHEHCHLVNTYFLKLIEEHDLENIIDSLIIDLCNKLKFEGKEKVENFIKKLFVSTIVFHDYGKINENFQALRMTNNKFRKNTTSPFTPPHGHSWLGTYIFNSQFLEEVVQEQFEEYDECLLFTITTFFSYAILMHHSSNLGSVSEKIKDSNFGKFYEEMKSYLSKYGFTFNKEYSDFILRDDYETLLKQFREEQQNEDSFPLYALLKLNFSLLTASDYLATHEYMNSSEHGKEGATVDFGVFKYRERIVEVCENIRKSQLHNQKTFSELESWKDYDAAEELQEMSKPNLNLLRQQMAVELIRNIRNNTDKRLFYIEAPTGGGKTNLSMIALTELLDQNPELNKVFYVFPFTTLITQTYKSLKETLILNDNELVEIHSKAGFHSKREENEDGEYGNEKKDYIDNKFALFPVSVLSHVKFFDILKTNNKETNYLLHRLANSIVIIDEVQTYNPNIWDKMLYFISQYSAYFNIRFILMSATLPKIDELDIPTFKEEFVDLLPNAQKYLSNPNFSKRVQFVFDEELMNNLTIEKLRDFVLEKSEIYANNKGSVHTIIEFIFKKSASNFRQLILDSGQTLFDEENIFVLSGTILEPERRKIINTIKNKDNRDKNILLITTQVVEAGVDIDMDLGFKNTSLLDSDEQLAGRVNRNASKDTCEVYLFKLNDANFIYGKDERYKVLTSKDTKAKISKEDISDILNKKEFYRLYKEVFERINLYNRKAYADNFGAEILDNVEKLNFDEIDRNFKIIDQKNETVFVPIQLPVQIESSITGEQEDIFSKDELKFLEVFNLLPEAGMLDGRDVWDVYESLIDREIKNKKEEKGFDIKVKIDFKVLQSIMSKFTFSLFAHSKVVTELQTLGFMQEKYGFLLITESGLNLSNPVYLIKHGLNESAIQTTENFFL</sequence>
<comment type="similarity">
    <text evidence="1">In the N-terminal section; belongs to the CRISPR-associated nuclease Cas3-HD family.</text>
</comment>
<dbReference type="NCBIfam" id="TIGR01587">
    <property type="entry name" value="cas3_core"/>
    <property type="match status" value="1"/>
</dbReference>
<evidence type="ECO:0000313" key="12">
    <source>
        <dbReference type="EMBL" id="MEA5402916.1"/>
    </source>
</evidence>
<evidence type="ECO:0000256" key="5">
    <source>
        <dbReference type="ARBA" id="ARBA00022741"/>
    </source>
</evidence>
<gene>
    <name evidence="12" type="primary">cas3</name>
    <name evidence="12" type="ORF">VB776_08320</name>
</gene>
<keyword evidence="8" id="KW-0067">ATP-binding</keyword>